<accession>A0A2U1TG94</accession>
<keyword evidence="1" id="KW-1133">Transmembrane helix</keyword>
<dbReference type="Proteomes" id="UP000244962">
    <property type="component" value="Unassembled WGS sequence"/>
</dbReference>
<name>A0A2U1TG94_9MICO</name>
<comment type="caution">
    <text evidence="2">The sequence shown here is derived from an EMBL/GenBank/DDBJ whole genome shotgun (WGS) entry which is preliminary data.</text>
</comment>
<feature type="transmembrane region" description="Helical" evidence="1">
    <location>
        <begin position="12"/>
        <end position="35"/>
    </location>
</feature>
<evidence type="ECO:0000313" key="3">
    <source>
        <dbReference type="Proteomes" id="UP000244962"/>
    </source>
</evidence>
<protein>
    <submittedName>
        <fullName evidence="2">Uncharacterized protein</fullName>
    </submittedName>
</protein>
<reference evidence="3" key="1">
    <citation type="submission" date="2018-04" db="EMBL/GenBank/DDBJ databases">
        <authorList>
            <person name="Liu S."/>
            <person name="Wang Z."/>
            <person name="Li J."/>
        </authorList>
    </citation>
    <scope>NUCLEOTIDE SEQUENCE [LARGE SCALE GENOMIC DNA]</scope>
    <source>
        <strain evidence="3">622</strain>
    </source>
</reference>
<keyword evidence="1" id="KW-0812">Transmembrane</keyword>
<proteinExistence type="predicted"/>
<dbReference type="AlphaFoldDB" id="A0A2U1TG94"/>
<keyword evidence="1" id="KW-0472">Membrane</keyword>
<gene>
    <name evidence="2" type="ORF">DF223_00670</name>
</gene>
<evidence type="ECO:0000256" key="1">
    <source>
        <dbReference type="SAM" id="Phobius"/>
    </source>
</evidence>
<keyword evidence="3" id="KW-1185">Reference proteome</keyword>
<sequence length="128" mass="13353">MNETGRELTAAIGLALIWCGVLGMIAVLVFTGLAASHDGFTYKCLVEGPYPEPSAGAILTEAAQPAGRFSLWPLGRACDWEDADGQRSITALPDWTATVTFLSCASSAVLGRALRTVAGLPLRSSQVG</sequence>
<evidence type="ECO:0000313" key="2">
    <source>
        <dbReference type="EMBL" id="PWC07909.1"/>
    </source>
</evidence>
<organism evidence="2 3">
    <name type="scientific">Mycetocola zhujimingii</name>
    <dbReference type="NCBI Taxonomy" id="2079792"/>
    <lineage>
        <taxon>Bacteria</taxon>
        <taxon>Bacillati</taxon>
        <taxon>Actinomycetota</taxon>
        <taxon>Actinomycetes</taxon>
        <taxon>Micrococcales</taxon>
        <taxon>Microbacteriaceae</taxon>
        <taxon>Mycetocola</taxon>
    </lineage>
</organism>
<dbReference type="EMBL" id="QEFB01000001">
    <property type="protein sequence ID" value="PWC07909.1"/>
    <property type="molecule type" value="Genomic_DNA"/>
</dbReference>